<dbReference type="AlphaFoldDB" id="A0A0V8GFH7"/>
<organism evidence="8 11">
    <name type="scientific">Exiguobacterium indicum</name>
    <dbReference type="NCBI Taxonomy" id="296995"/>
    <lineage>
        <taxon>Bacteria</taxon>
        <taxon>Bacillati</taxon>
        <taxon>Bacillota</taxon>
        <taxon>Bacilli</taxon>
        <taxon>Bacillales</taxon>
        <taxon>Bacillales Family XII. Incertae Sedis</taxon>
        <taxon>Exiguobacterium</taxon>
    </lineage>
</organism>
<dbReference type="PANTHER" id="PTHR35936:SF19">
    <property type="entry name" value="AMINO-ACID-BINDING PROTEIN YXEM-RELATED"/>
    <property type="match status" value="1"/>
</dbReference>
<accession>A0A0V8GFH7</accession>
<evidence type="ECO:0000313" key="10">
    <source>
        <dbReference type="EMBL" id="MEI4462254.1"/>
    </source>
</evidence>
<dbReference type="PROSITE" id="PS51257">
    <property type="entry name" value="PROKAR_LIPOPROTEIN"/>
    <property type="match status" value="1"/>
</dbReference>
<dbReference type="SMART" id="SM00062">
    <property type="entry name" value="PBPb"/>
    <property type="match status" value="1"/>
</dbReference>
<evidence type="ECO:0000256" key="5">
    <source>
        <dbReference type="SAM" id="SignalP"/>
    </source>
</evidence>
<evidence type="ECO:0000313" key="11">
    <source>
        <dbReference type="Proteomes" id="UP000053797"/>
    </source>
</evidence>
<dbReference type="EMBL" id="LDQV01000035">
    <property type="protein sequence ID" value="KTR25553.1"/>
    <property type="molecule type" value="Genomic_DNA"/>
</dbReference>
<sequence length="255" mass="27706">MKHGLKLAVAALSTAGVLAACGASNDNAGSDKESKVITVGTEATYPPFTYKEKGKLTGYDVDVMNEVAKRAGYKVDYKAMDFKGLIPALDSKRIDVIANQMGITPERQEKYAFSDAYTVSGSTIIVNNKTNDIKTLDDLKGKTVGSTQGSLYAKTAEEAGAKVKYYKGANQVLKDLEAGRVDAAMNDRLFVLTELKKAGYKVKAVGETFDKNESGFMMAKNSKYTEDFNKALSEMQEDGTLAKIGEKYFNEDISK</sequence>
<dbReference type="InterPro" id="IPR001320">
    <property type="entry name" value="Iontro_rcpt_C"/>
</dbReference>
<dbReference type="SUPFAM" id="SSF53850">
    <property type="entry name" value="Periplasmic binding protein-like II"/>
    <property type="match status" value="1"/>
</dbReference>
<reference evidence="9 12" key="2">
    <citation type="journal article" date="2016" name="Front. Microbiol.">
        <title>Genomic Resource of Rice Seed Associated Bacteria.</title>
        <authorList>
            <person name="Midha S."/>
            <person name="Bansal K."/>
            <person name="Sharma S."/>
            <person name="Kumar N."/>
            <person name="Patil P.P."/>
            <person name="Chaudhry V."/>
            <person name="Patil P.B."/>
        </authorList>
    </citation>
    <scope>NUCLEOTIDE SEQUENCE [LARGE SCALE GENOMIC DNA]</scope>
    <source>
        <strain evidence="9 12">RSA11</strain>
    </source>
</reference>
<proteinExistence type="inferred from homology"/>
<dbReference type="OrthoDB" id="8613538at2"/>
<dbReference type="CDD" id="cd13626">
    <property type="entry name" value="PBP2_Cystine_like"/>
    <property type="match status" value="1"/>
</dbReference>
<dbReference type="SMART" id="SM00079">
    <property type="entry name" value="PBPe"/>
    <property type="match status" value="1"/>
</dbReference>
<evidence type="ECO:0000313" key="8">
    <source>
        <dbReference type="EMBL" id="KSU49021.1"/>
    </source>
</evidence>
<dbReference type="InterPro" id="IPR018313">
    <property type="entry name" value="SBP_3_CS"/>
</dbReference>
<gene>
    <name evidence="8" type="ORF">AS033_06495</name>
    <name evidence="9" type="ORF">RSA11_14685</name>
    <name evidence="10" type="ORF">SZL87_07470</name>
</gene>
<dbReference type="PANTHER" id="PTHR35936">
    <property type="entry name" value="MEMBRANE-BOUND LYTIC MUREIN TRANSGLYCOSYLASE F"/>
    <property type="match status" value="1"/>
</dbReference>
<reference evidence="10 13" key="3">
    <citation type="submission" date="2023-12" db="EMBL/GenBank/DDBJ databases">
        <authorList>
            <person name="Easwaran N."/>
            <person name="Lazarus H.P.S."/>
        </authorList>
    </citation>
    <scope>NUCLEOTIDE SEQUENCE [LARGE SCALE GENOMIC DNA]</scope>
    <source>
        <strain evidence="10 13">VIT-2023</strain>
    </source>
</reference>
<comment type="caution">
    <text evidence="8">The sequence shown here is derived from an EMBL/GenBank/DDBJ whole genome shotgun (WGS) entry which is preliminary data.</text>
</comment>
<feature type="signal peptide" evidence="5">
    <location>
        <begin position="1"/>
        <end position="19"/>
    </location>
</feature>
<evidence type="ECO:0000313" key="12">
    <source>
        <dbReference type="Proteomes" id="UP000072605"/>
    </source>
</evidence>
<reference evidence="8 11" key="1">
    <citation type="journal article" date="2015" name="Int. J. Syst. Evol. Microbiol.">
        <title>Exiguobacterium enclense sp. nov., isolated from sediment.</title>
        <authorList>
            <person name="Dastager S.G."/>
            <person name="Mawlankar R."/>
            <person name="Sonalkar V.V."/>
            <person name="Thorat M.N."/>
            <person name="Mual P."/>
            <person name="Verma A."/>
            <person name="Krishnamurthi S."/>
            <person name="Tang S.K."/>
            <person name="Li W.J."/>
        </authorList>
    </citation>
    <scope>NUCLEOTIDE SEQUENCE [LARGE SCALE GENOMIC DNA]</scope>
    <source>
        <strain evidence="8 11">NIO-1109</strain>
    </source>
</reference>
<evidence type="ECO:0000256" key="3">
    <source>
        <dbReference type="ARBA" id="ARBA00022729"/>
    </source>
</evidence>
<evidence type="ECO:0000313" key="9">
    <source>
        <dbReference type="EMBL" id="KTR25553.1"/>
    </source>
</evidence>
<dbReference type="Pfam" id="PF00497">
    <property type="entry name" value="SBP_bac_3"/>
    <property type="match status" value="1"/>
</dbReference>
<keyword evidence="13" id="KW-1185">Reference proteome</keyword>
<evidence type="ECO:0000256" key="4">
    <source>
        <dbReference type="RuleBase" id="RU003744"/>
    </source>
</evidence>
<evidence type="ECO:0000256" key="1">
    <source>
        <dbReference type="ARBA" id="ARBA00004196"/>
    </source>
</evidence>
<feature type="chain" id="PRO_5044547649" evidence="5">
    <location>
        <begin position="20"/>
        <end position="255"/>
    </location>
</feature>
<evidence type="ECO:0000313" key="13">
    <source>
        <dbReference type="Proteomes" id="UP001387110"/>
    </source>
</evidence>
<evidence type="ECO:0000259" key="6">
    <source>
        <dbReference type="SMART" id="SM00062"/>
    </source>
</evidence>
<name>A0A0V8GFH7_9BACL</name>
<dbReference type="GO" id="GO:0030313">
    <property type="term" value="C:cell envelope"/>
    <property type="evidence" value="ECO:0007669"/>
    <property type="project" value="UniProtKB-SubCell"/>
</dbReference>
<keyword evidence="3 5" id="KW-0732">Signal</keyword>
<evidence type="ECO:0000256" key="2">
    <source>
        <dbReference type="ARBA" id="ARBA00010333"/>
    </source>
</evidence>
<evidence type="ECO:0000259" key="7">
    <source>
        <dbReference type="SMART" id="SM00079"/>
    </source>
</evidence>
<dbReference type="Proteomes" id="UP000053797">
    <property type="component" value="Unassembled WGS sequence"/>
</dbReference>
<dbReference type="Proteomes" id="UP001387110">
    <property type="component" value="Unassembled WGS sequence"/>
</dbReference>
<feature type="domain" description="Ionotropic glutamate receptor C-terminal" evidence="7">
    <location>
        <begin position="36"/>
        <end position="251"/>
    </location>
</feature>
<comment type="similarity">
    <text evidence="2 4">Belongs to the bacterial solute-binding protein 3 family.</text>
</comment>
<dbReference type="EMBL" id="LNQL01000002">
    <property type="protein sequence ID" value="KSU49021.1"/>
    <property type="molecule type" value="Genomic_DNA"/>
</dbReference>
<dbReference type="Proteomes" id="UP000072605">
    <property type="component" value="Unassembled WGS sequence"/>
</dbReference>
<comment type="subcellular location">
    <subcellularLocation>
        <location evidence="1">Cell envelope</location>
    </subcellularLocation>
</comment>
<dbReference type="Gene3D" id="3.40.190.10">
    <property type="entry name" value="Periplasmic binding protein-like II"/>
    <property type="match status" value="2"/>
</dbReference>
<dbReference type="GO" id="GO:0015276">
    <property type="term" value="F:ligand-gated monoatomic ion channel activity"/>
    <property type="evidence" value="ECO:0007669"/>
    <property type="project" value="InterPro"/>
</dbReference>
<dbReference type="PROSITE" id="PS01039">
    <property type="entry name" value="SBP_BACTERIAL_3"/>
    <property type="match status" value="1"/>
</dbReference>
<dbReference type="EMBL" id="JBAWKY010000002">
    <property type="protein sequence ID" value="MEI4462254.1"/>
    <property type="molecule type" value="Genomic_DNA"/>
</dbReference>
<dbReference type="InterPro" id="IPR001638">
    <property type="entry name" value="Solute-binding_3/MltF_N"/>
</dbReference>
<protein>
    <submittedName>
        <fullName evidence="8">ABC transporter substrate-binding protein</fullName>
    </submittedName>
    <submittedName>
        <fullName evidence="10">Transporter substrate-binding domain-containing protein</fullName>
    </submittedName>
</protein>
<dbReference type="GO" id="GO:0016020">
    <property type="term" value="C:membrane"/>
    <property type="evidence" value="ECO:0007669"/>
    <property type="project" value="InterPro"/>
</dbReference>
<feature type="domain" description="Solute-binding protein family 3/N-terminal" evidence="6">
    <location>
        <begin position="36"/>
        <end position="252"/>
    </location>
</feature>
<dbReference type="RefSeq" id="WP_023467333.1">
    <property type="nucleotide sequence ID" value="NZ_FMYN01000002.1"/>
</dbReference>
<dbReference type="GeneID" id="90835857"/>